<dbReference type="Pfam" id="PF00990">
    <property type="entry name" value="GGDEF"/>
    <property type="match status" value="1"/>
</dbReference>
<dbReference type="NCBIfam" id="TIGR00254">
    <property type="entry name" value="GGDEF"/>
    <property type="match status" value="1"/>
</dbReference>
<dbReference type="SUPFAM" id="SSF55781">
    <property type="entry name" value="GAF domain-like"/>
    <property type="match status" value="1"/>
</dbReference>
<dbReference type="InterPro" id="IPR007435">
    <property type="entry name" value="DUF484"/>
</dbReference>
<dbReference type="Gene3D" id="3.30.70.270">
    <property type="match status" value="1"/>
</dbReference>
<evidence type="ECO:0000313" key="2">
    <source>
        <dbReference type="EMBL" id="KKN55622.1"/>
    </source>
</evidence>
<dbReference type="SMART" id="SM00267">
    <property type="entry name" value="GGDEF"/>
    <property type="match status" value="1"/>
</dbReference>
<organism evidence="2">
    <name type="scientific">marine sediment metagenome</name>
    <dbReference type="NCBI Taxonomy" id="412755"/>
    <lineage>
        <taxon>unclassified sequences</taxon>
        <taxon>metagenomes</taxon>
        <taxon>ecological metagenomes</taxon>
    </lineage>
</organism>
<dbReference type="EMBL" id="LAZR01000877">
    <property type="protein sequence ID" value="KKN55622.1"/>
    <property type="molecule type" value="Genomic_DNA"/>
</dbReference>
<dbReference type="GO" id="GO:0043709">
    <property type="term" value="P:cell adhesion involved in single-species biofilm formation"/>
    <property type="evidence" value="ECO:0007669"/>
    <property type="project" value="TreeGrafter"/>
</dbReference>
<dbReference type="InterPro" id="IPR000160">
    <property type="entry name" value="GGDEF_dom"/>
</dbReference>
<protein>
    <recommendedName>
        <fullName evidence="1">GGDEF domain-containing protein</fullName>
    </recommendedName>
</protein>
<dbReference type="FunFam" id="3.30.70.270:FF:000001">
    <property type="entry name" value="Diguanylate cyclase domain protein"/>
    <property type="match status" value="1"/>
</dbReference>
<dbReference type="GO" id="GO:1902201">
    <property type="term" value="P:negative regulation of bacterial-type flagellum-dependent cell motility"/>
    <property type="evidence" value="ECO:0007669"/>
    <property type="project" value="TreeGrafter"/>
</dbReference>
<dbReference type="InterPro" id="IPR029016">
    <property type="entry name" value="GAF-like_dom_sf"/>
</dbReference>
<proteinExistence type="predicted"/>
<dbReference type="InterPro" id="IPR050469">
    <property type="entry name" value="Diguanylate_Cyclase"/>
</dbReference>
<dbReference type="PANTHER" id="PTHR45138:SF24">
    <property type="entry name" value="DIGUANYLATE CYCLASE DGCC-RELATED"/>
    <property type="match status" value="1"/>
</dbReference>
<dbReference type="InterPro" id="IPR043128">
    <property type="entry name" value="Rev_trsase/Diguanyl_cyclase"/>
</dbReference>
<dbReference type="PROSITE" id="PS50887">
    <property type="entry name" value="GGDEF"/>
    <property type="match status" value="1"/>
</dbReference>
<evidence type="ECO:0000259" key="1">
    <source>
        <dbReference type="PROSITE" id="PS50887"/>
    </source>
</evidence>
<dbReference type="Pfam" id="PF04340">
    <property type="entry name" value="DUF484"/>
    <property type="match status" value="1"/>
</dbReference>
<accession>A0A0F9S065</accession>
<gene>
    <name evidence="2" type="ORF">LCGC14_0580360</name>
</gene>
<dbReference type="GO" id="GO:0005886">
    <property type="term" value="C:plasma membrane"/>
    <property type="evidence" value="ECO:0007669"/>
    <property type="project" value="TreeGrafter"/>
</dbReference>
<name>A0A0F9S065_9ZZZZ</name>
<dbReference type="AlphaFoldDB" id="A0A0F9S065"/>
<comment type="caution">
    <text evidence="2">The sequence shown here is derived from an EMBL/GenBank/DDBJ whole genome shotgun (WGS) entry which is preliminary data.</text>
</comment>
<dbReference type="SUPFAM" id="SSF55073">
    <property type="entry name" value="Nucleotide cyclase"/>
    <property type="match status" value="1"/>
</dbReference>
<dbReference type="CDD" id="cd01949">
    <property type="entry name" value="GGDEF"/>
    <property type="match status" value="1"/>
</dbReference>
<dbReference type="GO" id="GO:0052621">
    <property type="term" value="F:diguanylate cyclase activity"/>
    <property type="evidence" value="ECO:0007669"/>
    <property type="project" value="TreeGrafter"/>
</dbReference>
<dbReference type="Gene3D" id="3.30.450.40">
    <property type="match status" value="1"/>
</dbReference>
<dbReference type="PANTHER" id="PTHR45138">
    <property type="entry name" value="REGULATORY COMPONENTS OF SENSORY TRANSDUCTION SYSTEM"/>
    <property type="match status" value="1"/>
</dbReference>
<reference evidence="2" key="1">
    <citation type="journal article" date="2015" name="Nature">
        <title>Complex archaea that bridge the gap between prokaryotes and eukaryotes.</title>
        <authorList>
            <person name="Spang A."/>
            <person name="Saw J.H."/>
            <person name="Jorgensen S.L."/>
            <person name="Zaremba-Niedzwiedzka K."/>
            <person name="Martijn J."/>
            <person name="Lind A.E."/>
            <person name="van Eijk R."/>
            <person name="Schleper C."/>
            <person name="Guy L."/>
            <person name="Ettema T.J."/>
        </authorList>
    </citation>
    <scope>NUCLEOTIDE SEQUENCE</scope>
</reference>
<dbReference type="InterPro" id="IPR029787">
    <property type="entry name" value="Nucleotide_cyclase"/>
</dbReference>
<feature type="domain" description="GGDEF" evidence="1">
    <location>
        <begin position="220"/>
        <end position="355"/>
    </location>
</feature>
<sequence>MSSRAEFLQNKLDALLTIANHNEQKQTHFQEYELSLLNSSGLFELLSILLESHQVQFQLTEVALVLLDPEYEFQRLLDSYEIPNAWQNRLLFADSEQALHQDYKIPYRPRLSEYIPQQHQALFSNNNTLRSVAILPLIRQHKIIGSLNLGSRQVDRFQSGIGTQFLQHLTAVISACLENARLQESIKQLGLLDPLTAINNRRFFDQRVIEETSLAQRNNTPLSCLFIDLDHFKSINDQYGHQAGDNVLKQAAKIFTDIMRTSDILARYGGEEFVILLTNTPLQTAYDIAERIRKIIAAHDFKISSSQSLSITLSIGIAVLDESKRINTSQQLIKAADEAVYDAKLNGRNRVHHAI</sequence>